<dbReference type="RefSeq" id="WP_075199570.1">
    <property type="nucleotide sequence ID" value="NZ_CP187985.1"/>
</dbReference>
<dbReference type="SUPFAM" id="SSF53807">
    <property type="entry name" value="Helical backbone' metal receptor"/>
    <property type="match status" value="1"/>
</dbReference>
<name>A0A2T7AY63_9ENTR</name>
<dbReference type="Gene3D" id="1.20.58.2180">
    <property type="match status" value="1"/>
</dbReference>
<organism evidence="3">
    <name type="scientific">Cronobacter turicensis</name>
    <dbReference type="NCBI Taxonomy" id="413502"/>
    <lineage>
        <taxon>Bacteria</taxon>
        <taxon>Pseudomonadati</taxon>
        <taxon>Pseudomonadota</taxon>
        <taxon>Gammaproteobacteria</taxon>
        <taxon>Enterobacterales</taxon>
        <taxon>Enterobacteriaceae</taxon>
        <taxon>Cronobacter</taxon>
    </lineage>
</organism>
<dbReference type="AlphaFoldDB" id="A0A2T7AY63"/>
<comment type="caution">
    <text evidence="3">The sequence shown here is derived from an EMBL/GenBank/DDBJ whole genome shotgun (WGS) entry which is preliminary data.</text>
</comment>
<reference evidence="3" key="1">
    <citation type="submission" date="2016-12" db="EMBL/GenBank/DDBJ databases">
        <title>Analysis of the Molecular Diversity Among Cronobacter Species Isolated from Filth Flies Using a Pan Genomic DNA Microarray.</title>
        <authorList>
            <person name="Pava-Ripoll M."/>
            <person name="Tall B."/>
            <person name="Farber J."/>
            <person name="Fanning S."/>
            <person name="Lehner A."/>
            <person name="Stephan R."/>
            <person name="Pagotto F."/>
            <person name="Iverson C."/>
            <person name="Ziobro G."/>
            <person name="Miller A."/>
            <person name="Pearson R."/>
            <person name="Yan Q."/>
            <person name="Kim M."/>
            <person name="Jeong S."/>
            <person name="Park J."/>
            <person name="Jun S."/>
            <person name="Choi H."/>
            <person name="Chung T."/>
            <person name="Yoo Y."/>
            <person name="Park E."/>
            <person name="Hwang S."/>
            <person name="Lee B."/>
            <person name="Sathyamoorthy V."/>
            <person name="Carter L."/>
            <person name="Mammel M."/>
            <person name="Jackson S."/>
            <person name="Kothary M."/>
            <person name="Patel I."/>
            <person name="Grim C."/>
            <person name="Gopinath G."/>
            <person name="Gangiredla J."/>
            <person name="Chase H."/>
        </authorList>
    </citation>
    <scope>NUCLEOTIDE SEQUENCE [LARGE SCALE GENOMIC DNA]</scope>
    <source>
        <strain evidence="3">MOD1-Sh41s</strain>
    </source>
</reference>
<dbReference type="PROSITE" id="PS50983">
    <property type="entry name" value="FE_B12_PBP"/>
    <property type="match status" value="1"/>
</dbReference>
<keyword evidence="1" id="KW-0732">Signal</keyword>
<feature type="chain" id="PRO_5015501679" evidence="1">
    <location>
        <begin position="21"/>
        <end position="333"/>
    </location>
</feature>
<dbReference type="PANTHER" id="PTHR30535">
    <property type="entry name" value="VITAMIN B12-BINDING PROTEIN"/>
    <property type="match status" value="1"/>
</dbReference>
<dbReference type="CDD" id="cd01142">
    <property type="entry name" value="TroA_e"/>
    <property type="match status" value="1"/>
</dbReference>
<proteinExistence type="predicted"/>
<feature type="signal peptide" evidence="1">
    <location>
        <begin position="1"/>
        <end position="20"/>
    </location>
</feature>
<dbReference type="PANTHER" id="PTHR30535:SF34">
    <property type="entry name" value="MOLYBDATE-BINDING PROTEIN MOLA"/>
    <property type="match status" value="1"/>
</dbReference>
<dbReference type="OrthoDB" id="9775594at2"/>
<dbReference type="EMBL" id="MSAG01000042">
    <property type="protein sequence ID" value="PUX17467.1"/>
    <property type="molecule type" value="Genomic_DNA"/>
</dbReference>
<dbReference type="Gene3D" id="3.40.50.1980">
    <property type="entry name" value="Nitrogenase molybdenum iron protein domain"/>
    <property type="match status" value="2"/>
</dbReference>
<sequence length="333" mass="36944">MKLTQLFPALALVASSLASAGPLEGAGHNDTRIASPWPAQNTIIAMLGYGDNIVGTSQVAKQIPLFRQSLPHIDHVPVVSMSSSHEINPEQIIALGTELLMVAKNMHVPQPEMLSQAGVRVLAFEANSMQALTARVQQTADALGPDAQAKAHRYQRYFDRNATLVRTRLRDLPENQRVTVYHSMGNPLTTTGRPSLNQDWMDLAGANNVAEKWFGVKKNSAGEVSLERIIAANPAVIVAMNRRDADEILTSPQWAGVDAVIHHRVYTNPKGMFWWCRETSEEALQFLWLAKTLYPERFADVDMISETRTFYRDFFDLKLSDAQIAAILTPPES</sequence>
<dbReference type="InterPro" id="IPR002491">
    <property type="entry name" value="ABC_transptr_periplasmic_BD"/>
</dbReference>
<dbReference type="Pfam" id="PF01497">
    <property type="entry name" value="Peripla_BP_2"/>
    <property type="match status" value="1"/>
</dbReference>
<dbReference type="InterPro" id="IPR050902">
    <property type="entry name" value="ABC_Transporter_SBP"/>
</dbReference>
<feature type="domain" description="Fe/B12 periplasmic-binding" evidence="2">
    <location>
        <begin position="32"/>
        <end position="297"/>
    </location>
</feature>
<protein>
    <submittedName>
        <fullName evidence="3">ABC transporter substrate-binding protein</fullName>
    </submittedName>
</protein>
<gene>
    <name evidence="3" type="ORF">BS411_20370</name>
</gene>
<accession>A0A2T7AY63</accession>
<evidence type="ECO:0000259" key="2">
    <source>
        <dbReference type="PROSITE" id="PS50983"/>
    </source>
</evidence>
<evidence type="ECO:0000256" key="1">
    <source>
        <dbReference type="SAM" id="SignalP"/>
    </source>
</evidence>
<evidence type="ECO:0000313" key="3">
    <source>
        <dbReference type="EMBL" id="PUX17467.1"/>
    </source>
</evidence>